<protein>
    <recommendedName>
        <fullName evidence="2">Band 7 domain-containing protein</fullName>
    </recommendedName>
</protein>
<dbReference type="AlphaFoldDB" id="A0A0G4GPI0"/>
<dbReference type="Pfam" id="PF01145">
    <property type="entry name" value="Band_7"/>
    <property type="match status" value="1"/>
</dbReference>
<dbReference type="OrthoDB" id="438496at2759"/>
<evidence type="ECO:0000256" key="1">
    <source>
        <dbReference type="SAM" id="Phobius"/>
    </source>
</evidence>
<proteinExistence type="predicted"/>
<keyword evidence="1" id="KW-0472">Membrane</keyword>
<dbReference type="EMBL" id="CDMY01000748">
    <property type="protein sequence ID" value="CEM32266.1"/>
    <property type="molecule type" value="Genomic_DNA"/>
</dbReference>
<feature type="transmembrane region" description="Helical" evidence="1">
    <location>
        <begin position="12"/>
        <end position="35"/>
    </location>
</feature>
<dbReference type="InParanoid" id="A0A0G4GPI0"/>
<name>A0A0G4GPI0_VITBC</name>
<evidence type="ECO:0000259" key="2">
    <source>
        <dbReference type="Pfam" id="PF01145"/>
    </source>
</evidence>
<keyword evidence="4" id="KW-1185">Reference proteome</keyword>
<evidence type="ECO:0000313" key="3">
    <source>
        <dbReference type="EMBL" id="CEM32266.1"/>
    </source>
</evidence>
<evidence type="ECO:0000313" key="4">
    <source>
        <dbReference type="Proteomes" id="UP000041254"/>
    </source>
</evidence>
<organism evidence="3 4">
    <name type="scientific">Vitrella brassicaformis (strain CCMP3155)</name>
    <dbReference type="NCBI Taxonomy" id="1169540"/>
    <lineage>
        <taxon>Eukaryota</taxon>
        <taxon>Sar</taxon>
        <taxon>Alveolata</taxon>
        <taxon>Colpodellida</taxon>
        <taxon>Vitrellaceae</taxon>
        <taxon>Vitrella</taxon>
    </lineage>
</organism>
<reference evidence="3 4" key="1">
    <citation type="submission" date="2014-11" db="EMBL/GenBank/DDBJ databases">
        <authorList>
            <person name="Zhu J."/>
            <person name="Qi W."/>
            <person name="Song R."/>
        </authorList>
    </citation>
    <scope>NUCLEOTIDE SEQUENCE [LARGE SCALE GENOMIC DNA]</scope>
</reference>
<keyword evidence="1" id="KW-1133">Transmembrane helix</keyword>
<gene>
    <name evidence="3" type="ORF">Vbra_978</name>
</gene>
<dbReference type="PhylomeDB" id="A0A0G4GPI0"/>
<dbReference type="OMA" id="AINTEYV"/>
<keyword evidence="1" id="KW-0812">Transmembrane</keyword>
<accession>A0A0G4GPI0</accession>
<sequence length="318" mass="36266">MVDFSDWRVLSASGGCFCVLFITSIVLFSISWGVVEPRQYGIVYDNTYKKILTDRIKDSGRYLVGLGRSFIHYPRGHVTIEFKNGDSNSPQLACWSGNGQNVFLDLSLQISLRREELPRLYLQWGEHWLNWVVGWTQRIIKDTTTLFEALDFFEQRETIAATLLLNIKSQLEGTGYFIVHELQLREIDLQDPFEDAILDKILTLQSQRTEANNREVALIQAEIEKIGADAAAFAQVVLANATSFGDYLVKVREAEVQKNVTETKAQKYQELTESFGWNDEPDKLRILHYYIWSNLVKANEAKSSRSVVGIDNAVLDVA</sequence>
<feature type="domain" description="Band 7" evidence="2">
    <location>
        <begin position="34"/>
        <end position="222"/>
    </location>
</feature>
<dbReference type="VEuPathDB" id="CryptoDB:Vbra_978"/>
<dbReference type="Proteomes" id="UP000041254">
    <property type="component" value="Unassembled WGS sequence"/>
</dbReference>
<dbReference type="STRING" id="1169540.A0A0G4GPI0"/>
<dbReference type="InterPro" id="IPR001107">
    <property type="entry name" value="Band_7"/>
</dbReference>